<gene>
    <name evidence="2" type="ORF">M2350_001635</name>
</gene>
<organism evidence="2 3">
    <name type="scientific">Candidatus Fervidibacter sacchari</name>
    <dbReference type="NCBI Taxonomy" id="1448929"/>
    <lineage>
        <taxon>Bacteria</taxon>
        <taxon>Candidatus Fervidibacterota</taxon>
        <taxon>Candidatus Fervidibacter</taxon>
    </lineage>
</organism>
<dbReference type="EMBL" id="JANUCP010000002">
    <property type="protein sequence ID" value="MCS3919235.1"/>
    <property type="molecule type" value="Genomic_DNA"/>
</dbReference>
<keyword evidence="3" id="KW-1185">Reference proteome</keyword>
<evidence type="ECO:0000313" key="2">
    <source>
        <dbReference type="EMBL" id="MCS3919235.1"/>
    </source>
</evidence>
<name>A0ABT2EMQ7_9BACT</name>
<dbReference type="RefSeq" id="WP_259095444.1">
    <property type="nucleotide sequence ID" value="NZ_CP130454.1"/>
</dbReference>
<dbReference type="Proteomes" id="UP001204798">
    <property type="component" value="Unassembled WGS sequence"/>
</dbReference>
<evidence type="ECO:0000259" key="1">
    <source>
        <dbReference type="Pfam" id="PF12773"/>
    </source>
</evidence>
<dbReference type="Pfam" id="PF12773">
    <property type="entry name" value="DZR"/>
    <property type="match status" value="1"/>
</dbReference>
<proteinExistence type="predicted"/>
<sequence length="124" mass="14023">MRCYQHRETEAVGVCQGCGRGVCEDCQVLRQGQVLCQECAERVRAGGAWFTFRFHIPPFEQIWEELGEAVRVSFGTVCPECGRAVQPDYVACPYCGATLKKRCPNCERRVRANWRYCPHCGASV</sequence>
<protein>
    <submittedName>
        <fullName evidence="2">RNA polymerase subunit RPABC4/transcription elongation factor Spt4</fullName>
    </submittedName>
</protein>
<evidence type="ECO:0000313" key="3">
    <source>
        <dbReference type="Proteomes" id="UP001204798"/>
    </source>
</evidence>
<keyword evidence="2" id="KW-0251">Elongation factor</keyword>
<feature type="domain" description="DZANK-type" evidence="1">
    <location>
        <begin position="78"/>
        <end position="121"/>
    </location>
</feature>
<dbReference type="GO" id="GO:0003746">
    <property type="term" value="F:translation elongation factor activity"/>
    <property type="evidence" value="ECO:0007669"/>
    <property type="project" value="UniProtKB-KW"/>
</dbReference>
<reference evidence="2 3" key="1">
    <citation type="submission" date="2022-08" db="EMBL/GenBank/DDBJ databases">
        <title>Bacterial and archaeal communities from various locations to study Microbial Dark Matter (Phase II).</title>
        <authorList>
            <person name="Stepanauskas R."/>
        </authorList>
    </citation>
    <scope>NUCLEOTIDE SEQUENCE [LARGE SCALE GENOMIC DNA]</scope>
    <source>
        <strain evidence="2 3">PD1</strain>
    </source>
</reference>
<accession>A0ABT2EMQ7</accession>
<keyword evidence="2" id="KW-0648">Protein biosynthesis</keyword>
<dbReference type="InterPro" id="IPR025874">
    <property type="entry name" value="DZR"/>
</dbReference>
<comment type="caution">
    <text evidence="2">The sequence shown here is derived from an EMBL/GenBank/DDBJ whole genome shotgun (WGS) entry which is preliminary data.</text>
</comment>